<dbReference type="SUPFAM" id="SSF49265">
    <property type="entry name" value="Fibronectin type III"/>
    <property type="match status" value="1"/>
</dbReference>
<keyword evidence="10" id="KW-1185">Reference proteome</keyword>
<dbReference type="InterPro" id="IPR003961">
    <property type="entry name" value="FN3_dom"/>
</dbReference>
<dbReference type="PROSITE" id="PS50011">
    <property type="entry name" value="PROTEIN_KINASE_DOM"/>
    <property type="match status" value="1"/>
</dbReference>
<dbReference type="Pfam" id="PF07679">
    <property type="entry name" value="I-set"/>
    <property type="match status" value="1"/>
</dbReference>
<evidence type="ECO:0000259" key="8">
    <source>
        <dbReference type="PROSITE" id="PS50853"/>
    </source>
</evidence>
<dbReference type="EMBL" id="JAHLQT010001720">
    <property type="protein sequence ID" value="KAG7177807.1"/>
    <property type="molecule type" value="Genomic_DNA"/>
</dbReference>
<dbReference type="Proteomes" id="UP000747542">
    <property type="component" value="Unassembled WGS sequence"/>
</dbReference>
<proteinExistence type="predicted"/>
<gene>
    <name evidence="9" type="primary">OBSCN-L6</name>
    <name evidence="9" type="ORF">Hamer_G023785</name>
</gene>
<dbReference type="InterPro" id="IPR013783">
    <property type="entry name" value="Ig-like_fold"/>
</dbReference>
<accession>A0A8J5NDK4</accession>
<evidence type="ECO:0000256" key="1">
    <source>
        <dbReference type="ARBA" id="ARBA00022527"/>
    </source>
</evidence>
<dbReference type="Pfam" id="PF00041">
    <property type="entry name" value="fn3"/>
    <property type="match status" value="1"/>
</dbReference>
<dbReference type="GO" id="GO:0030154">
    <property type="term" value="P:cell differentiation"/>
    <property type="evidence" value="ECO:0007669"/>
    <property type="project" value="UniProtKB-ARBA"/>
</dbReference>
<dbReference type="Gene3D" id="1.10.510.10">
    <property type="entry name" value="Transferase(Phosphotransferase) domain 1"/>
    <property type="match status" value="1"/>
</dbReference>
<dbReference type="InterPro" id="IPR036179">
    <property type="entry name" value="Ig-like_dom_sf"/>
</dbReference>
<dbReference type="GO" id="GO:0043065">
    <property type="term" value="P:positive regulation of apoptotic process"/>
    <property type="evidence" value="ECO:0007669"/>
    <property type="project" value="TreeGrafter"/>
</dbReference>
<evidence type="ECO:0000256" key="5">
    <source>
        <dbReference type="ARBA" id="ARBA00022840"/>
    </source>
</evidence>
<dbReference type="CDD" id="cd00063">
    <property type="entry name" value="FN3"/>
    <property type="match status" value="1"/>
</dbReference>
<dbReference type="GO" id="GO:0009653">
    <property type="term" value="P:anatomical structure morphogenesis"/>
    <property type="evidence" value="ECO:0007669"/>
    <property type="project" value="UniProtKB-ARBA"/>
</dbReference>
<dbReference type="GO" id="GO:0035556">
    <property type="term" value="P:intracellular signal transduction"/>
    <property type="evidence" value="ECO:0007669"/>
    <property type="project" value="TreeGrafter"/>
</dbReference>
<evidence type="ECO:0000313" key="9">
    <source>
        <dbReference type="EMBL" id="KAG7177807.1"/>
    </source>
</evidence>
<dbReference type="InterPro" id="IPR000719">
    <property type="entry name" value="Prot_kinase_dom"/>
</dbReference>
<dbReference type="PANTHER" id="PTHR24342">
    <property type="entry name" value="SERINE/THREONINE-PROTEIN KINASE 17"/>
    <property type="match status" value="1"/>
</dbReference>
<dbReference type="InterPro" id="IPR011009">
    <property type="entry name" value="Kinase-like_dom_sf"/>
</dbReference>
<reference evidence="9" key="1">
    <citation type="journal article" date="2021" name="Sci. Adv.">
        <title>The American lobster genome reveals insights on longevity, neural, and immune adaptations.</title>
        <authorList>
            <person name="Polinski J.M."/>
            <person name="Zimin A.V."/>
            <person name="Clark K.F."/>
            <person name="Kohn A.B."/>
            <person name="Sadowski N."/>
            <person name="Timp W."/>
            <person name="Ptitsyn A."/>
            <person name="Khanna P."/>
            <person name="Romanova D.Y."/>
            <person name="Williams P."/>
            <person name="Greenwood S.J."/>
            <person name="Moroz L.L."/>
            <person name="Walt D.R."/>
            <person name="Bodnar A.G."/>
        </authorList>
    </citation>
    <scope>NUCLEOTIDE SEQUENCE</scope>
    <source>
        <strain evidence="9">GMGI-L3</strain>
    </source>
</reference>
<protein>
    <submittedName>
        <fullName evidence="9">Obscurin-like 6</fullName>
    </submittedName>
</protein>
<dbReference type="GO" id="GO:0004674">
    <property type="term" value="F:protein serine/threonine kinase activity"/>
    <property type="evidence" value="ECO:0007669"/>
    <property type="project" value="UniProtKB-KW"/>
</dbReference>
<feature type="domain" description="Protein kinase" evidence="6">
    <location>
        <begin position="285"/>
        <end position="536"/>
    </location>
</feature>
<keyword evidence="3" id="KW-0547">Nucleotide-binding</keyword>
<evidence type="ECO:0000256" key="2">
    <source>
        <dbReference type="ARBA" id="ARBA00022679"/>
    </source>
</evidence>
<dbReference type="Pfam" id="PF00069">
    <property type="entry name" value="Pkinase"/>
    <property type="match status" value="1"/>
</dbReference>
<comment type="caution">
    <text evidence="9">The sequence shown here is derived from an EMBL/GenBank/DDBJ whole genome shotgun (WGS) entry which is preliminary data.</text>
</comment>
<feature type="domain" description="Fibronectin type-III" evidence="8">
    <location>
        <begin position="143"/>
        <end position="227"/>
    </location>
</feature>
<evidence type="ECO:0000256" key="3">
    <source>
        <dbReference type="ARBA" id="ARBA00022741"/>
    </source>
</evidence>
<dbReference type="SUPFAM" id="SSF48726">
    <property type="entry name" value="Immunoglobulin"/>
    <property type="match status" value="1"/>
</dbReference>
<name>A0A8J5NDK4_HOMAM</name>
<evidence type="ECO:0000259" key="7">
    <source>
        <dbReference type="PROSITE" id="PS50835"/>
    </source>
</evidence>
<keyword evidence="1" id="KW-0723">Serine/threonine-protein kinase</keyword>
<keyword evidence="2" id="KW-0808">Transferase</keyword>
<dbReference type="Gene3D" id="2.60.40.10">
    <property type="entry name" value="Immunoglobulins"/>
    <property type="match status" value="2"/>
</dbReference>
<dbReference type="InterPro" id="IPR013098">
    <property type="entry name" value="Ig_I-set"/>
</dbReference>
<dbReference type="PROSITE" id="PS50835">
    <property type="entry name" value="IG_LIKE"/>
    <property type="match status" value="1"/>
</dbReference>
<dbReference type="PROSITE" id="PS50853">
    <property type="entry name" value="FN3"/>
    <property type="match status" value="1"/>
</dbReference>
<dbReference type="Gene3D" id="3.30.200.20">
    <property type="entry name" value="Phosphorylase Kinase, domain 1"/>
    <property type="match status" value="1"/>
</dbReference>
<dbReference type="GO" id="GO:0005634">
    <property type="term" value="C:nucleus"/>
    <property type="evidence" value="ECO:0007669"/>
    <property type="project" value="TreeGrafter"/>
</dbReference>
<dbReference type="SMART" id="SM00060">
    <property type="entry name" value="FN3"/>
    <property type="match status" value="1"/>
</dbReference>
<dbReference type="InterPro" id="IPR007110">
    <property type="entry name" value="Ig-like_dom"/>
</dbReference>
<evidence type="ECO:0000259" key="6">
    <source>
        <dbReference type="PROSITE" id="PS50011"/>
    </source>
</evidence>
<dbReference type="AlphaFoldDB" id="A0A8J5NDK4"/>
<organism evidence="9 10">
    <name type="scientific">Homarus americanus</name>
    <name type="common">American lobster</name>
    <dbReference type="NCBI Taxonomy" id="6706"/>
    <lineage>
        <taxon>Eukaryota</taxon>
        <taxon>Metazoa</taxon>
        <taxon>Ecdysozoa</taxon>
        <taxon>Arthropoda</taxon>
        <taxon>Crustacea</taxon>
        <taxon>Multicrustacea</taxon>
        <taxon>Malacostraca</taxon>
        <taxon>Eumalacostraca</taxon>
        <taxon>Eucarida</taxon>
        <taxon>Decapoda</taxon>
        <taxon>Pleocyemata</taxon>
        <taxon>Astacidea</taxon>
        <taxon>Nephropoidea</taxon>
        <taxon>Nephropidae</taxon>
        <taxon>Homarus</taxon>
    </lineage>
</organism>
<keyword evidence="5" id="KW-0067">ATP-binding</keyword>
<sequence>MDEEVDDERKKRTALDKYTVGFIRGRMETCSLDVPKRVKQEVTFGTPPFLREKPDTCAITTGCPLTLSVLVTGDPEPLVQWFKNDIILGESARVTLNTSPGRSTLTYSECLDYDVGLYKVVARNQLGQATHRFRLVQGHIPGPCDSPEVSEVSDTEALIRWKNPIDDGGSQILCYSVQTLAENIDHEFYLVKTLVAESVYQFRVAAKNFVGWGDFSASTAAIKTLPSGGATKVQISRGMQFLQRLTEGGKIVSPWPEKRELDYSKEKEPVKLKTGDSAQLQVRKYSMVSEISRGKFSVIAKCVRLDDRRQFVAKILQHKDREYAVKEEFEVLRTVRHERIAQLYESYSVNNVTVFVMEPLGGIDILTYLACQYEYTEQNIFTMVTQVLDALSYLHWRGYCHLDIQPDNIVLTTTRRCDVKLVDLGSAQKVSKLGSTVPINGLLDYIAPEVLSDQHAFPNSDIWSLGVVTYLLLSGVSAFKGDDEDETKENIQFVRYRFEHLGSNTTQEAIRFLMLIFKRDPSKRPTVEECREHRWLTENDFMSKKRERANFYGSRLREYDLAYHRARVASATKSSDLLNFNNADLPKAITYDQEMLCTV</sequence>
<feature type="domain" description="Ig-like" evidence="7">
    <location>
        <begin position="48"/>
        <end position="136"/>
    </location>
</feature>
<keyword evidence="4" id="KW-0418">Kinase</keyword>
<dbReference type="InterPro" id="IPR036116">
    <property type="entry name" value="FN3_sf"/>
</dbReference>
<dbReference type="PANTHER" id="PTHR24342:SF14">
    <property type="entry name" value="DEATH-ASSOCIATED PROTEIN KINASE DAPK-1"/>
    <property type="match status" value="1"/>
</dbReference>
<dbReference type="SUPFAM" id="SSF56112">
    <property type="entry name" value="Protein kinase-like (PK-like)"/>
    <property type="match status" value="1"/>
</dbReference>
<evidence type="ECO:0000256" key="4">
    <source>
        <dbReference type="ARBA" id="ARBA00022777"/>
    </source>
</evidence>
<dbReference type="GO" id="GO:0005524">
    <property type="term" value="F:ATP binding"/>
    <property type="evidence" value="ECO:0007669"/>
    <property type="project" value="UniProtKB-KW"/>
</dbReference>
<evidence type="ECO:0000313" key="10">
    <source>
        <dbReference type="Proteomes" id="UP000747542"/>
    </source>
</evidence>